<dbReference type="Pfam" id="PF10145">
    <property type="entry name" value="PhageMin_Tail"/>
    <property type="match status" value="1"/>
</dbReference>
<reference evidence="5 6" key="1">
    <citation type="submission" date="2019-09" db="EMBL/GenBank/DDBJ databases">
        <authorList>
            <person name="Dittami M. S."/>
        </authorList>
    </citation>
    <scope>NUCLEOTIDE SEQUENCE [LARGE SCALE GENOMIC DNA]</scope>
    <source>
        <strain evidence="5">SPHINGO391</strain>
    </source>
</reference>
<keyword evidence="1" id="KW-1188">Viral release from host cell</keyword>
<dbReference type="InterPro" id="IPR010090">
    <property type="entry name" value="Phage_tape_meas"/>
</dbReference>
<dbReference type="NCBIfam" id="TIGR01760">
    <property type="entry name" value="tape_meas_TP901"/>
    <property type="match status" value="1"/>
</dbReference>
<evidence type="ECO:0000256" key="3">
    <source>
        <dbReference type="SAM" id="Phobius"/>
    </source>
</evidence>
<dbReference type="Proteomes" id="UP000326857">
    <property type="component" value="Unassembled WGS sequence"/>
</dbReference>
<keyword evidence="3" id="KW-1133">Transmembrane helix</keyword>
<feature type="compositionally biased region" description="Pro residues" evidence="2">
    <location>
        <begin position="734"/>
        <end position="745"/>
    </location>
</feature>
<feature type="transmembrane region" description="Helical" evidence="3">
    <location>
        <begin position="475"/>
        <end position="496"/>
    </location>
</feature>
<feature type="compositionally biased region" description="Basic and acidic residues" evidence="2">
    <location>
        <begin position="746"/>
        <end position="778"/>
    </location>
</feature>
<proteinExistence type="predicted"/>
<feature type="region of interest" description="Disordered" evidence="2">
    <location>
        <begin position="727"/>
        <end position="778"/>
    </location>
</feature>
<evidence type="ECO:0000313" key="5">
    <source>
        <dbReference type="EMBL" id="VVT08993.1"/>
    </source>
</evidence>
<feature type="domain" description="Phage tail tape measure protein" evidence="4">
    <location>
        <begin position="118"/>
        <end position="317"/>
    </location>
</feature>
<dbReference type="PANTHER" id="PTHR37813:SF1">
    <property type="entry name" value="FELS-2 PROPHAGE PROTEIN"/>
    <property type="match status" value="1"/>
</dbReference>
<dbReference type="PANTHER" id="PTHR37813">
    <property type="entry name" value="FELS-2 PROPHAGE PROTEIN"/>
    <property type="match status" value="1"/>
</dbReference>
<feature type="transmembrane region" description="Helical" evidence="3">
    <location>
        <begin position="411"/>
        <end position="436"/>
    </location>
</feature>
<dbReference type="AlphaFoldDB" id="A0A5E7YX25"/>
<evidence type="ECO:0000256" key="2">
    <source>
        <dbReference type="SAM" id="MobiDB-lite"/>
    </source>
</evidence>
<feature type="transmembrane region" description="Helical" evidence="3">
    <location>
        <begin position="542"/>
        <end position="567"/>
    </location>
</feature>
<keyword evidence="3" id="KW-0812">Transmembrane</keyword>
<sequence length="1176" mass="122733">MHGNGLGVVIDRDIDGTTERAFDASRCAARVVFGADTSEFDSKAKGVEGVLGKLVEAFEAVETRLKRVGAGVTLGITVPFLAMVKTIDKGAGTFEGQMKRVEAALDNVTGKQLKDLSEQARNLGPAVGKGATEAASGIEELGLAGLSTSEILGGGLKATLDLATAGMVDVAPAAGLVTDVLGQFKKTAADLPAIVSQTVGAMDASKFGFQDFADATSQGGGVAASAGVSFTDFATAIAATSAQFSSGSDAGTSFKTYIQSLVGNSDEAKFAMKKLGIEFFDAQGKMKPVSEQAQILRDKLGDLSDVSKTDALKTVFGSDAARTAIGLMEQGRVGFEKFAATVSGGDVEAKIAKRMEGSAAAGERISHAWESVKIALGDTGILDVMTNIKNMFATMLEGIAHAPPAVLKVGAAFAAFSAALGPLALILGHIGAFLLAKFVSGFGMVGRVLALIISPVSTIIGMLGEAGLVRVLTMLAGRFLTFLGPVGLAISAFLLFKDKILIVLGQVWDKLVSTLGPPLEAIMSKVGGIFAALSSGPVGSAFSFLIGVITGLADVIGTVLGGVLAMFGELLVRVLDAGAQAISGFLDVVRGFVDLISALLSGDFAGAWEAAGSMIEAVFGTIVDMAVALVPDIEAPLRLVYEAAKAWLSDGFGSVLTWLSGAVQTAVDYVATVFPNVVSAAKGVYEGVKGWLVDKFGGLLTWISGAAKYIGDKFKALKNTLGFGGGPDAANDNPAPPKLAPTPDVPRPKRTVDFEKPGKDKKPHEKKGRDTKYDAENREQLRAQIDLEAARLRGDREAEQILQDKLDMSKQIEAYQRTGLTLDQARIAAARDMKNLAAARAAQSAKAIADERAEVALDIAHLDQNAALEESLSRQAELKKRIASYYAQTNDLAEATKLAEADQASTDAARARVRARWFEDDAADRAVRLAQLRGDSDEEIRQAQRLIDIRKRARELEAQLVAPATAQAQATMEVDEEDKARLTGVWRSTFKDGVQAALDGDLKSFAKDWFKNRIAKGMEEALNSLADLIASLFSKTGSGGSGGGGLFGAIGSAIGGLLGKGETGTIGPVDMSGWEGGGISAVDTTGLPGFATGGSFKVGGMSGIDRNVVSMRLSRGEMVDIRKPGNDAGAGGDSFHQTVNFSGAMDLATKQEAIRFADAARQAALDQFMDRKRRNG</sequence>
<accession>A0A5E7YX25</accession>
<feature type="transmembrane region" description="Helical" evidence="3">
    <location>
        <begin position="448"/>
        <end position="469"/>
    </location>
</feature>
<evidence type="ECO:0000256" key="1">
    <source>
        <dbReference type="ARBA" id="ARBA00022612"/>
    </source>
</evidence>
<keyword evidence="3" id="KW-0472">Membrane</keyword>
<gene>
    <name evidence="5" type="ORF">SPHINGO391_390255</name>
</gene>
<evidence type="ECO:0000259" key="4">
    <source>
        <dbReference type="Pfam" id="PF10145"/>
    </source>
</evidence>
<dbReference type="RefSeq" id="WP_234422597.1">
    <property type="nucleotide sequence ID" value="NZ_LR701528.1"/>
</dbReference>
<protein>
    <submittedName>
        <fullName evidence="5">Phage tail tape measure protein</fullName>
    </submittedName>
</protein>
<name>A0A5E7YX25_9SPHN</name>
<evidence type="ECO:0000313" key="6">
    <source>
        <dbReference type="Proteomes" id="UP000326857"/>
    </source>
</evidence>
<organism evidence="5 6">
    <name type="scientific">Sphingomonas aurantiaca</name>
    <dbReference type="NCBI Taxonomy" id="185949"/>
    <lineage>
        <taxon>Bacteria</taxon>
        <taxon>Pseudomonadati</taxon>
        <taxon>Pseudomonadota</taxon>
        <taxon>Alphaproteobacteria</taxon>
        <taxon>Sphingomonadales</taxon>
        <taxon>Sphingomonadaceae</taxon>
        <taxon>Sphingomonas</taxon>
    </lineage>
</organism>
<dbReference type="EMBL" id="CABVLI010000033">
    <property type="protein sequence ID" value="VVT08993.1"/>
    <property type="molecule type" value="Genomic_DNA"/>
</dbReference>